<dbReference type="SUPFAM" id="SSF103506">
    <property type="entry name" value="Mitochondrial carrier"/>
    <property type="match status" value="1"/>
</dbReference>
<evidence type="ECO:0000256" key="5">
    <source>
        <dbReference type="ARBA" id="ARBA00022737"/>
    </source>
</evidence>
<evidence type="ECO:0000256" key="4">
    <source>
        <dbReference type="ARBA" id="ARBA00022692"/>
    </source>
</evidence>
<dbReference type="InterPro" id="IPR050567">
    <property type="entry name" value="Mitochondrial_Carrier"/>
</dbReference>
<dbReference type="Pfam" id="PF00153">
    <property type="entry name" value="Mito_carr"/>
    <property type="match status" value="1"/>
</dbReference>
<comment type="subcellular location">
    <subcellularLocation>
        <location evidence="1">Mitochondrion membrane</location>
        <topology evidence="1">Multi-pass membrane protein</topology>
    </subcellularLocation>
</comment>
<dbReference type="GO" id="GO:1990575">
    <property type="term" value="P:mitochondrial L-ornithine transmembrane transport"/>
    <property type="evidence" value="ECO:0007669"/>
    <property type="project" value="TreeGrafter"/>
</dbReference>
<keyword evidence="8 9" id="KW-0472">Membrane</keyword>
<keyword evidence="4 9" id="KW-0812">Transmembrane</keyword>
<dbReference type="InterPro" id="IPR018108">
    <property type="entry name" value="MCP_transmembrane"/>
</dbReference>
<evidence type="ECO:0000256" key="3">
    <source>
        <dbReference type="ARBA" id="ARBA00022448"/>
    </source>
</evidence>
<dbReference type="AlphaFoldDB" id="A0A7S0QZ58"/>
<evidence type="ECO:0008006" key="12">
    <source>
        <dbReference type="Google" id="ProtNLM"/>
    </source>
</evidence>
<accession>A0A7S0QZ58</accession>
<dbReference type="PROSITE" id="PS50920">
    <property type="entry name" value="SOLCAR"/>
    <property type="match status" value="1"/>
</dbReference>
<evidence type="ECO:0000256" key="7">
    <source>
        <dbReference type="ARBA" id="ARBA00023128"/>
    </source>
</evidence>
<feature type="repeat" description="Solcar" evidence="9">
    <location>
        <begin position="10"/>
        <end position="97"/>
    </location>
</feature>
<organism evidence="11">
    <name type="scientific">Pyramimonas obovata</name>
    <dbReference type="NCBI Taxonomy" id="1411642"/>
    <lineage>
        <taxon>Eukaryota</taxon>
        <taxon>Viridiplantae</taxon>
        <taxon>Chlorophyta</taxon>
        <taxon>Pyramimonadophyceae</taxon>
        <taxon>Pyramimonadales</taxon>
        <taxon>Pyramimonadaceae</taxon>
        <taxon>Pyramimonas</taxon>
        <taxon>Pyramimonas incertae sedis</taxon>
    </lineage>
</organism>
<name>A0A7S0QZ58_9CHLO</name>
<keyword evidence="5" id="KW-0677">Repeat</keyword>
<evidence type="ECO:0000256" key="9">
    <source>
        <dbReference type="PROSITE-ProRule" id="PRU00282"/>
    </source>
</evidence>
<dbReference type="Gene3D" id="1.50.40.10">
    <property type="entry name" value="Mitochondrial carrier domain"/>
    <property type="match status" value="1"/>
</dbReference>
<dbReference type="PANTHER" id="PTHR45624:SF12">
    <property type="entry name" value="MITOCHONDRIAL ORNITHINE TRANSPORTER 1"/>
    <property type="match status" value="1"/>
</dbReference>
<dbReference type="GO" id="GO:0031966">
    <property type="term" value="C:mitochondrial membrane"/>
    <property type="evidence" value="ECO:0007669"/>
    <property type="project" value="UniProtKB-SubCell"/>
</dbReference>
<reference evidence="11" key="1">
    <citation type="submission" date="2021-01" db="EMBL/GenBank/DDBJ databases">
        <authorList>
            <person name="Corre E."/>
            <person name="Pelletier E."/>
            <person name="Niang G."/>
            <person name="Scheremetjew M."/>
            <person name="Finn R."/>
            <person name="Kale V."/>
            <person name="Holt S."/>
            <person name="Cochrane G."/>
            <person name="Meng A."/>
            <person name="Brown T."/>
            <person name="Cohen L."/>
        </authorList>
    </citation>
    <scope>NUCLEOTIDE SEQUENCE</scope>
    <source>
        <strain evidence="11">CCMP722</strain>
    </source>
</reference>
<dbReference type="EMBL" id="HBFA01013528">
    <property type="protein sequence ID" value="CAD8662014.1"/>
    <property type="molecule type" value="Transcribed_RNA"/>
</dbReference>
<protein>
    <recommendedName>
        <fullName evidence="12">ADP,ATP carrier protein</fullName>
    </recommendedName>
</protein>
<dbReference type="GO" id="GO:0000064">
    <property type="term" value="F:L-ornithine transmembrane transporter activity"/>
    <property type="evidence" value="ECO:0007669"/>
    <property type="project" value="TreeGrafter"/>
</dbReference>
<gene>
    <name evidence="11" type="ORF">POBO1169_LOCUS7042</name>
</gene>
<evidence type="ECO:0000256" key="6">
    <source>
        <dbReference type="ARBA" id="ARBA00022989"/>
    </source>
</evidence>
<evidence type="ECO:0000256" key="2">
    <source>
        <dbReference type="ARBA" id="ARBA00006375"/>
    </source>
</evidence>
<keyword evidence="6" id="KW-1133">Transmembrane helix</keyword>
<evidence type="ECO:0000256" key="1">
    <source>
        <dbReference type="ARBA" id="ARBA00004225"/>
    </source>
</evidence>
<keyword evidence="3 10" id="KW-0813">Transport</keyword>
<evidence type="ECO:0000256" key="8">
    <source>
        <dbReference type="ARBA" id="ARBA00023136"/>
    </source>
</evidence>
<evidence type="ECO:0000313" key="11">
    <source>
        <dbReference type="EMBL" id="CAD8662014.1"/>
    </source>
</evidence>
<sequence>MPGTFGCVIGRAVDDSRRGAAASGQFWSSMLPVDGAKTCIQAALPGSPDDISLRAHLSRVYRERGVRGWYAGLQPVVLRAFPANACQWLTFELAMQAML</sequence>
<dbReference type="InterPro" id="IPR023395">
    <property type="entry name" value="MCP_dom_sf"/>
</dbReference>
<comment type="similarity">
    <text evidence="2 10">Belongs to the mitochondrial carrier (TC 2.A.29) family.</text>
</comment>
<keyword evidence="7" id="KW-0496">Mitochondrion</keyword>
<proteinExistence type="inferred from homology"/>
<evidence type="ECO:0000256" key="10">
    <source>
        <dbReference type="RuleBase" id="RU000488"/>
    </source>
</evidence>
<dbReference type="PANTHER" id="PTHR45624">
    <property type="entry name" value="MITOCHONDRIAL BASIC AMINO ACIDS TRANSPORTER-RELATED"/>
    <property type="match status" value="1"/>
</dbReference>